<dbReference type="InterPro" id="IPR045361">
    <property type="entry name" value="CIS_tube_prot_N"/>
</dbReference>
<feature type="domain" description="Contractile injection system tube protein N-terminal" evidence="1">
    <location>
        <begin position="3"/>
        <end position="154"/>
    </location>
</feature>
<keyword evidence="3" id="KW-1185">Reference proteome</keyword>
<reference evidence="2 3" key="1">
    <citation type="journal article" date="2013" name="Int. J. Syst. Evol. Microbiol.">
        <title>Celerinatantimonas yamalensis sp. nov., a cold-adapted diazotrophic bacterium from a cold permafrost brine.</title>
        <authorList>
            <person name="Shcherbakova V."/>
            <person name="Chuvilskaya N."/>
            <person name="Rivkina E."/>
            <person name="Demidov N."/>
            <person name="Uchaeva V."/>
            <person name="Suetin S."/>
            <person name="Suzina N."/>
            <person name="Gilichinsky D."/>
        </authorList>
    </citation>
    <scope>NUCLEOTIDE SEQUENCE [LARGE SCALE GENOMIC DNA]</scope>
    <source>
        <strain evidence="2 3">C7</strain>
    </source>
</reference>
<dbReference type="EMBL" id="JBEQCT010000001">
    <property type="protein sequence ID" value="MFM2483674.1"/>
    <property type="molecule type" value="Genomic_DNA"/>
</dbReference>
<dbReference type="Proteomes" id="UP001629953">
    <property type="component" value="Unassembled WGS sequence"/>
</dbReference>
<accession>A0ABW9G2I3</accession>
<dbReference type="Pfam" id="PF19266">
    <property type="entry name" value="CIS_tube"/>
    <property type="match status" value="1"/>
</dbReference>
<dbReference type="RefSeq" id="WP_408621836.1">
    <property type="nucleotide sequence ID" value="NZ_JBEQCT010000001.1"/>
</dbReference>
<sequence>MIEKLKITAQDDKRSFTVMLNPNTLKHDLGINYTNNECKNRQAQGDIAPSMDYKAYQSEKLSFEILVDATGVVEQPKASKVDTQIDALKNVIYRYVGTQHQPSVVTLTWGNLSFKGRLTSMGVSYILFSSSGVALRAKINLAFEQYMDEEEKAKLAKKSSPDLTHVVTFKAGDTLPLLCAQIYHNAAYYMEVARVNRLASIRHIPIGTQLYFPPLV</sequence>
<evidence type="ECO:0000313" key="2">
    <source>
        <dbReference type="EMBL" id="MFM2483674.1"/>
    </source>
</evidence>
<gene>
    <name evidence="2" type="ORF">ABUE30_01065</name>
</gene>
<protein>
    <submittedName>
        <fullName evidence="2">Peptidoglycan-binding protein</fullName>
    </submittedName>
</protein>
<organism evidence="2 3">
    <name type="scientific">Celerinatantimonas yamalensis</name>
    <dbReference type="NCBI Taxonomy" id="559956"/>
    <lineage>
        <taxon>Bacteria</taxon>
        <taxon>Pseudomonadati</taxon>
        <taxon>Pseudomonadota</taxon>
        <taxon>Gammaproteobacteria</taxon>
        <taxon>Celerinatantimonadaceae</taxon>
        <taxon>Celerinatantimonas</taxon>
    </lineage>
</organism>
<evidence type="ECO:0000259" key="1">
    <source>
        <dbReference type="Pfam" id="PF19266"/>
    </source>
</evidence>
<comment type="caution">
    <text evidence="2">The sequence shown here is derived from an EMBL/GenBank/DDBJ whole genome shotgun (WGS) entry which is preliminary data.</text>
</comment>
<evidence type="ECO:0000313" key="3">
    <source>
        <dbReference type="Proteomes" id="UP001629953"/>
    </source>
</evidence>
<name>A0ABW9G2I3_9GAMM</name>
<proteinExistence type="predicted"/>